<evidence type="ECO:0000256" key="1">
    <source>
        <dbReference type="ARBA" id="ARBA00004196"/>
    </source>
</evidence>
<keyword evidence="5" id="KW-0732">Signal</keyword>
<comment type="subcellular location">
    <subcellularLocation>
        <location evidence="1">Cell envelope</location>
    </subcellularLocation>
</comment>
<dbReference type="InterPro" id="IPR012336">
    <property type="entry name" value="Thioredoxin-like_fold"/>
</dbReference>
<organism evidence="7 8">
    <name type="scientific">Segatella copri</name>
    <dbReference type="NCBI Taxonomy" id="165179"/>
    <lineage>
        <taxon>Bacteria</taxon>
        <taxon>Pseudomonadati</taxon>
        <taxon>Bacteroidota</taxon>
        <taxon>Bacteroidia</taxon>
        <taxon>Bacteroidales</taxon>
        <taxon>Prevotellaceae</taxon>
        <taxon>Segatella</taxon>
    </lineage>
</organism>
<proteinExistence type="predicted"/>
<dbReference type="InterPro" id="IPR050553">
    <property type="entry name" value="Thioredoxin_ResA/DsbE_sf"/>
</dbReference>
<dbReference type="InterPro" id="IPR036249">
    <property type="entry name" value="Thioredoxin-like_sf"/>
</dbReference>
<dbReference type="EMBL" id="JAPDVG010000001">
    <property type="protein sequence ID" value="MCW4131538.1"/>
    <property type="molecule type" value="Genomic_DNA"/>
</dbReference>
<reference evidence="7" key="1">
    <citation type="submission" date="2022-11" db="EMBL/GenBank/DDBJ databases">
        <title>Genomic repertoires linked with pathogenic potency of arthritogenic Prevotella copri isolated from the gut of rheumatoid arthritis patients.</title>
        <authorList>
            <person name="Nii T."/>
            <person name="Maeda Y."/>
            <person name="Motooka D."/>
            <person name="Naito M."/>
            <person name="Matsumoto Y."/>
            <person name="Ogawa T."/>
            <person name="Oguro-Igashira E."/>
            <person name="Kishikawa T."/>
            <person name="Yamashita M."/>
            <person name="Koizumi S."/>
            <person name="Kurakawa T."/>
            <person name="Okumura R."/>
            <person name="Kayama H."/>
            <person name="Murakami M."/>
            <person name="Sakaguchi T."/>
            <person name="Das B."/>
            <person name="Nakamura S."/>
            <person name="Okada Y."/>
            <person name="Kumanogoh A."/>
            <person name="Takeda K."/>
        </authorList>
    </citation>
    <scope>NUCLEOTIDE SEQUENCE</scope>
    <source>
        <strain evidence="7">H019-1</strain>
    </source>
</reference>
<dbReference type="Pfam" id="PF13905">
    <property type="entry name" value="Thioredoxin_8"/>
    <property type="match status" value="1"/>
</dbReference>
<evidence type="ECO:0000313" key="7">
    <source>
        <dbReference type="EMBL" id="MCW4131538.1"/>
    </source>
</evidence>
<dbReference type="PANTHER" id="PTHR42852:SF6">
    <property type="entry name" value="THIOL:DISULFIDE INTERCHANGE PROTEIN DSBE"/>
    <property type="match status" value="1"/>
</dbReference>
<gene>
    <name evidence="7" type="ORF">ONT19_08015</name>
</gene>
<dbReference type="GO" id="GO:0017004">
    <property type="term" value="P:cytochrome complex assembly"/>
    <property type="evidence" value="ECO:0007669"/>
    <property type="project" value="UniProtKB-KW"/>
</dbReference>
<evidence type="ECO:0000256" key="4">
    <source>
        <dbReference type="ARBA" id="ARBA00023284"/>
    </source>
</evidence>
<keyword evidence="4" id="KW-0676">Redox-active center</keyword>
<feature type="domain" description="Thioredoxin" evidence="6">
    <location>
        <begin position="13"/>
        <end position="170"/>
    </location>
</feature>
<feature type="chain" id="PRO_5043521014" evidence="5">
    <location>
        <begin position="20"/>
        <end position="170"/>
    </location>
</feature>
<evidence type="ECO:0000256" key="3">
    <source>
        <dbReference type="ARBA" id="ARBA00023157"/>
    </source>
</evidence>
<sequence>MKKAIFSLLLMAASVIGSSAQGNATAQNPQDVDVLYAKNLLAIGTEAPAFPALKKGTWTVLDFWATWCPDCRREIPTVKEMYQKYGTRVKFIGISMDTDKQKLNNYTQANGVEWKQYSEFKKWKETQISKDYKISWLPTMYLINPEGKVVYTTILAERIAKKLAEIFPKK</sequence>
<dbReference type="AlphaFoldDB" id="A0AAW5U5X0"/>
<feature type="signal peptide" evidence="5">
    <location>
        <begin position="1"/>
        <end position="19"/>
    </location>
</feature>
<dbReference type="SUPFAM" id="SSF52833">
    <property type="entry name" value="Thioredoxin-like"/>
    <property type="match status" value="1"/>
</dbReference>
<evidence type="ECO:0000313" key="8">
    <source>
        <dbReference type="Proteomes" id="UP001209417"/>
    </source>
</evidence>
<name>A0AAW5U5X0_9BACT</name>
<accession>A0AAW5U5X0</accession>
<dbReference type="PANTHER" id="PTHR42852">
    <property type="entry name" value="THIOL:DISULFIDE INTERCHANGE PROTEIN DSBE"/>
    <property type="match status" value="1"/>
</dbReference>
<protein>
    <submittedName>
        <fullName evidence="7">TlpA family protein disulfide reductase</fullName>
    </submittedName>
</protein>
<dbReference type="CDD" id="cd02966">
    <property type="entry name" value="TlpA_like_family"/>
    <property type="match status" value="1"/>
</dbReference>
<evidence type="ECO:0000256" key="5">
    <source>
        <dbReference type="SAM" id="SignalP"/>
    </source>
</evidence>
<dbReference type="InterPro" id="IPR013766">
    <property type="entry name" value="Thioredoxin_domain"/>
</dbReference>
<dbReference type="GO" id="GO:0030313">
    <property type="term" value="C:cell envelope"/>
    <property type="evidence" value="ECO:0007669"/>
    <property type="project" value="UniProtKB-SubCell"/>
</dbReference>
<keyword evidence="3" id="KW-1015">Disulfide bond</keyword>
<evidence type="ECO:0000259" key="6">
    <source>
        <dbReference type="PROSITE" id="PS51352"/>
    </source>
</evidence>
<dbReference type="PROSITE" id="PS51352">
    <property type="entry name" value="THIOREDOXIN_2"/>
    <property type="match status" value="1"/>
</dbReference>
<evidence type="ECO:0000256" key="2">
    <source>
        <dbReference type="ARBA" id="ARBA00022748"/>
    </source>
</evidence>
<keyword evidence="2" id="KW-0201">Cytochrome c-type biogenesis</keyword>
<dbReference type="Proteomes" id="UP001209417">
    <property type="component" value="Unassembled WGS sequence"/>
</dbReference>
<dbReference type="Gene3D" id="3.40.30.10">
    <property type="entry name" value="Glutaredoxin"/>
    <property type="match status" value="1"/>
</dbReference>
<dbReference type="RefSeq" id="WP_264952768.1">
    <property type="nucleotide sequence ID" value="NZ_JAPDVE010000001.1"/>
</dbReference>
<comment type="caution">
    <text evidence="7">The sequence shown here is derived from an EMBL/GenBank/DDBJ whole genome shotgun (WGS) entry which is preliminary data.</text>
</comment>